<evidence type="ECO:0000313" key="2">
    <source>
        <dbReference type="Proteomes" id="UP000471082"/>
    </source>
</evidence>
<protein>
    <submittedName>
        <fullName evidence="1">Uncharacterized protein</fullName>
    </submittedName>
</protein>
<dbReference type="RefSeq" id="WP_155767287.1">
    <property type="nucleotide sequence ID" value="NZ_CP018475.1"/>
</dbReference>
<proteinExistence type="predicted"/>
<evidence type="ECO:0000313" key="1">
    <source>
        <dbReference type="EMBL" id="NEL75304.1"/>
    </source>
</evidence>
<comment type="caution">
    <text evidence="1">The sequence shown here is derived from an EMBL/GenBank/DDBJ whole genome shotgun (WGS) entry which is preliminary data.</text>
</comment>
<gene>
    <name evidence="1" type="ORF">G3W61_03380</name>
</gene>
<sequence>MTETVAVSDNEGVSVMAAKLCNSLREFAEELGARHPSGTQSFYAGFNYNGSVIQPVDLKISATALAERYESYNWTACGHEHAAEWFNDLAVKVDLAKTVLPNLFSSAHVAEGIQALLTTIKIHVDSLVELSVVDEMLKLPQKIQRDASRAADRLSNASGKIEGIETVLAKIAAAKELAENLGATQEDLEAALKEVESAKTSSLRHEQAAKAAAEHADAASVELKGHLAEAEKTMARVAAAYRASTSEGLAKAFSSKAENLNKSIYLWMVALLVGLVGAICIGATRFPSILAASVNQSGQSINISAVLVQVILAALSLGAPVWLAWVATTQIGQRFRLAEDYAYKAALAAAYEGYRSEAARLDPLMEGQLFSIALTRLDELPLRLVDNHVAGSPLHELIKSVEFSAAMDAVPGLRRRLDSIFRREAKTSGGTSVESTASSLPD</sequence>
<dbReference type="GeneID" id="61779373"/>
<dbReference type="AlphaFoldDB" id="A0A6L9V9S4"/>
<name>A0A6L9V9S4_XANPE</name>
<organism evidence="1 2">
    <name type="scientific">Xanthomonas perforans</name>
    <dbReference type="NCBI Taxonomy" id="442694"/>
    <lineage>
        <taxon>Bacteria</taxon>
        <taxon>Pseudomonadati</taxon>
        <taxon>Pseudomonadota</taxon>
        <taxon>Gammaproteobacteria</taxon>
        <taxon>Lysobacterales</taxon>
        <taxon>Lysobacteraceae</taxon>
        <taxon>Xanthomonas</taxon>
    </lineage>
</organism>
<dbReference type="Proteomes" id="UP000471082">
    <property type="component" value="Unassembled WGS sequence"/>
</dbReference>
<reference evidence="1 2" key="1">
    <citation type="submission" date="2019-11" db="EMBL/GenBank/DDBJ databases">
        <title>Genome-resolved metagenomics to study the prevalence of co-infection and intraspecific heterogeneity among plant pathogen metapopulations.</title>
        <authorList>
            <person name="Newberry E."/>
            <person name="Bhandari R."/>
            <person name="Kemble J."/>
            <person name="Sikora E."/>
            <person name="Potnis N."/>
        </authorList>
    </citation>
    <scope>NUCLEOTIDE SEQUENCE [LARGE SCALE GENOMIC DNA]</scope>
    <source>
        <strain evidence="1">Xp_Tom_Tuscaloosa_18b</strain>
    </source>
</reference>
<accession>A0A6L9V9S4</accession>
<dbReference type="EMBL" id="JAAGYU010000008">
    <property type="protein sequence ID" value="NEL75304.1"/>
    <property type="molecule type" value="Genomic_DNA"/>
</dbReference>